<comment type="caution">
    <text evidence="7">The sequence shown here is derived from an EMBL/GenBank/DDBJ whole genome shotgun (WGS) entry which is preliminary data.</text>
</comment>
<evidence type="ECO:0000256" key="4">
    <source>
        <dbReference type="ARBA" id="ARBA00023242"/>
    </source>
</evidence>
<evidence type="ECO:0000256" key="1">
    <source>
        <dbReference type="ARBA" id="ARBA00004123"/>
    </source>
</evidence>
<organism evidence="7 8">
    <name type="scientific">Genlisea aurea</name>
    <dbReference type="NCBI Taxonomy" id="192259"/>
    <lineage>
        <taxon>Eukaryota</taxon>
        <taxon>Viridiplantae</taxon>
        <taxon>Streptophyta</taxon>
        <taxon>Embryophyta</taxon>
        <taxon>Tracheophyta</taxon>
        <taxon>Spermatophyta</taxon>
        <taxon>Magnoliopsida</taxon>
        <taxon>eudicotyledons</taxon>
        <taxon>Gunneridae</taxon>
        <taxon>Pentapetalae</taxon>
        <taxon>asterids</taxon>
        <taxon>lamiids</taxon>
        <taxon>Lamiales</taxon>
        <taxon>Lentibulariaceae</taxon>
        <taxon>Genlisea</taxon>
    </lineage>
</organism>
<dbReference type="PANTHER" id="PTHR46772:SF8">
    <property type="entry name" value="TRANSCRIPTION FACTOR BHLH95"/>
    <property type="match status" value="1"/>
</dbReference>
<gene>
    <name evidence="7" type="ORF">M569_04421</name>
</gene>
<keyword evidence="8" id="KW-1185">Reference proteome</keyword>
<dbReference type="AlphaFoldDB" id="S8CU83"/>
<dbReference type="InterPro" id="IPR045239">
    <property type="entry name" value="bHLH95_bHLH"/>
</dbReference>
<dbReference type="OrthoDB" id="690068at2759"/>
<dbReference type="Pfam" id="PF00010">
    <property type="entry name" value="HLH"/>
    <property type="match status" value="1"/>
</dbReference>
<keyword evidence="4" id="KW-0539">Nucleus</keyword>
<dbReference type="CDD" id="cd11393">
    <property type="entry name" value="bHLH_AtbHLH_like"/>
    <property type="match status" value="1"/>
</dbReference>
<feature type="non-terminal residue" evidence="7">
    <location>
        <position position="147"/>
    </location>
</feature>
<feature type="domain" description="BHLH" evidence="6">
    <location>
        <begin position="7"/>
        <end position="57"/>
    </location>
</feature>
<feature type="non-terminal residue" evidence="7">
    <location>
        <position position="1"/>
    </location>
</feature>
<keyword evidence="2" id="KW-0805">Transcription regulation</keyword>
<dbReference type="GO" id="GO:0009960">
    <property type="term" value="P:endosperm development"/>
    <property type="evidence" value="ECO:0007669"/>
    <property type="project" value="InterPro"/>
</dbReference>
<proteinExistence type="predicted"/>
<dbReference type="PROSITE" id="PS50888">
    <property type="entry name" value="BHLH"/>
    <property type="match status" value="1"/>
</dbReference>
<evidence type="ECO:0000256" key="2">
    <source>
        <dbReference type="ARBA" id="ARBA00023015"/>
    </source>
</evidence>
<protein>
    <recommendedName>
        <fullName evidence="6">BHLH domain-containing protein</fullName>
    </recommendedName>
</protein>
<dbReference type="InterPro" id="IPR036638">
    <property type="entry name" value="HLH_DNA-bd_sf"/>
</dbReference>
<dbReference type="InterPro" id="IPR011598">
    <property type="entry name" value="bHLH_dom"/>
</dbReference>
<dbReference type="SMART" id="SM00353">
    <property type="entry name" value="HLH"/>
    <property type="match status" value="1"/>
</dbReference>
<accession>S8CU83</accession>
<evidence type="ECO:0000313" key="7">
    <source>
        <dbReference type="EMBL" id="EPS70340.1"/>
    </source>
</evidence>
<evidence type="ECO:0000259" key="6">
    <source>
        <dbReference type="PROSITE" id="PS50888"/>
    </source>
</evidence>
<dbReference type="GO" id="GO:0005634">
    <property type="term" value="C:nucleus"/>
    <property type="evidence" value="ECO:0007669"/>
    <property type="project" value="UniProtKB-SubCell"/>
</dbReference>
<dbReference type="GO" id="GO:0003700">
    <property type="term" value="F:DNA-binding transcription factor activity"/>
    <property type="evidence" value="ECO:0007669"/>
    <property type="project" value="InterPro"/>
</dbReference>
<evidence type="ECO:0000313" key="8">
    <source>
        <dbReference type="Proteomes" id="UP000015453"/>
    </source>
</evidence>
<dbReference type="GO" id="GO:0046983">
    <property type="term" value="F:protein dimerization activity"/>
    <property type="evidence" value="ECO:0007669"/>
    <property type="project" value="InterPro"/>
</dbReference>
<keyword evidence="3" id="KW-0804">Transcription</keyword>
<dbReference type="Proteomes" id="UP000015453">
    <property type="component" value="Unassembled WGS sequence"/>
</dbReference>
<dbReference type="InterPro" id="IPR044278">
    <property type="entry name" value="BHLH95-like"/>
</dbReference>
<evidence type="ECO:0000256" key="3">
    <source>
        <dbReference type="ARBA" id="ARBA00023163"/>
    </source>
</evidence>
<dbReference type="Gene3D" id="4.10.280.10">
    <property type="entry name" value="Helix-loop-helix DNA-binding domain"/>
    <property type="match status" value="1"/>
</dbReference>
<dbReference type="PANTHER" id="PTHR46772">
    <property type="entry name" value="BHLH DOMAIN-CONTAINING PROTEIN"/>
    <property type="match status" value="1"/>
</dbReference>
<feature type="region of interest" description="Disordered" evidence="5">
    <location>
        <begin position="65"/>
        <end position="84"/>
    </location>
</feature>
<comment type="subcellular location">
    <subcellularLocation>
        <location evidence="1">Nucleus</location>
    </subcellularLocation>
</comment>
<evidence type="ECO:0000256" key="5">
    <source>
        <dbReference type="SAM" id="MobiDB-lite"/>
    </source>
</evidence>
<sequence>GSGEESDDHDLHIWTERERRKKMRNMFSNLHALLPHIPPKADKSTVVDEAVKYIKKLEDLAEEMEKLRAERPSPTPVCRNPIPNPGQDFPATFKTWTSANVTVNVCGRDAHISICSGRSRRRSGLLTGVCSVMEKHELELVSAHISS</sequence>
<reference evidence="7 8" key="1">
    <citation type="journal article" date="2013" name="BMC Genomics">
        <title>The miniature genome of a carnivorous plant Genlisea aurea contains a low number of genes and short non-coding sequences.</title>
        <authorList>
            <person name="Leushkin E.V."/>
            <person name="Sutormin R.A."/>
            <person name="Nabieva E.R."/>
            <person name="Penin A.A."/>
            <person name="Kondrashov A.S."/>
            <person name="Logacheva M.D."/>
        </authorList>
    </citation>
    <scope>NUCLEOTIDE SEQUENCE [LARGE SCALE GENOMIC DNA]</scope>
</reference>
<name>S8CU83_9LAMI</name>
<dbReference type="EMBL" id="AUSU01001720">
    <property type="protein sequence ID" value="EPS70340.1"/>
    <property type="molecule type" value="Genomic_DNA"/>
</dbReference>
<dbReference type="SUPFAM" id="SSF47459">
    <property type="entry name" value="HLH, helix-loop-helix DNA-binding domain"/>
    <property type="match status" value="1"/>
</dbReference>